<proteinExistence type="predicted"/>
<dbReference type="Proteomes" id="UP000536179">
    <property type="component" value="Unassembled WGS sequence"/>
</dbReference>
<keyword evidence="4" id="KW-1185">Reference proteome</keyword>
<dbReference type="GO" id="GO:0016881">
    <property type="term" value="F:acid-amino acid ligase activity"/>
    <property type="evidence" value="ECO:0007669"/>
    <property type="project" value="TreeGrafter"/>
</dbReference>
<dbReference type="InterPro" id="IPR004993">
    <property type="entry name" value="GH3"/>
</dbReference>
<sequence length="561" mass="63509">MHSISHYVRLGYLQWRLRRLKRYLHGTADCQAVQRGRLMEKIRLNQDSQFGREHGFEKIRSVEDFRARVPIANYETYRPYIEQVKNGNPGALFGPDTKVLMFSMTSGTTSESKYVPITNHFFEEYRRSWNYWGLATYRDHNDLLSKHTLTLASDWDQFRTAGGIPCGSISGLAAETRPRITNSLFILPNALLKVKGTENKQYASLRVAIESPRVGMIVTANPLTLMHLARMADEQKERLIRDVHDGTLSDHVDVPADVRAVLKQRGKGPNRKRAKELDAVVERTGHLYPKDFWPGLSVVSVWMGGSVAAYLPSVRQYFGGAPLRDHGLSASEGHMTSPMQDESCAGLLDYESHFFEFIPTEEHGTPNPTVLEAHELEEGQEYFLLMSTLSGLYRYDIHDVVRCDGFLGQCPRLTFLNKGAHYSSMTGEKLSELQVTQAVGQAFQDCGVLIDHYSLVPVPGDPAYYRLLIEERFDAEKVREIAARVDQRLSEVNCEYDDRLQGHRMAGVTVVRVPEGTWAEHRQIQTSGEGNDTYAYKHPFLAAKQELAEKFRALSDTAASD</sequence>
<evidence type="ECO:0000259" key="2">
    <source>
        <dbReference type="Pfam" id="PF23572"/>
    </source>
</evidence>
<organism evidence="3 4">
    <name type="scientific">Aporhodopirellula rubra</name>
    <dbReference type="NCBI Taxonomy" id="980271"/>
    <lineage>
        <taxon>Bacteria</taxon>
        <taxon>Pseudomonadati</taxon>
        <taxon>Planctomycetota</taxon>
        <taxon>Planctomycetia</taxon>
        <taxon>Pirellulales</taxon>
        <taxon>Pirellulaceae</taxon>
        <taxon>Aporhodopirellula</taxon>
    </lineage>
</organism>
<dbReference type="PANTHER" id="PTHR31901:SF9">
    <property type="entry name" value="GH3 DOMAIN-CONTAINING PROTEIN"/>
    <property type="match status" value="1"/>
</dbReference>
<protein>
    <recommendedName>
        <fullName evidence="5">GH3 auxin-responsive promoter</fullName>
    </recommendedName>
</protein>
<accession>A0A7W5DYQ1</accession>
<reference evidence="3 4" key="1">
    <citation type="submission" date="2020-08" db="EMBL/GenBank/DDBJ databases">
        <title>Genomic Encyclopedia of Type Strains, Phase III (KMG-III): the genomes of soil and plant-associated and newly described type strains.</title>
        <authorList>
            <person name="Whitman W."/>
        </authorList>
    </citation>
    <scope>NUCLEOTIDE SEQUENCE [LARGE SCALE GENOMIC DNA]</scope>
    <source>
        <strain evidence="3 4">CECT 8075</strain>
    </source>
</reference>
<dbReference type="GO" id="GO:0005737">
    <property type="term" value="C:cytoplasm"/>
    <property type="evidence" value="ECO:0007669"/>
    <property type="project" value="TreeGrafter"/>
</dbReference>
<name>A0A7W5DYQ1_9BACT</name>
<dbReference type="InterPro" id="IPR055377">
    <property type="entry name" value="GH3_M"/>
</dbReference>
<gene>
    <name evidence="3" type="ORF">FHS27_001895</name>
</gene>
<dbReference type="Pfam" id="PF03321">
    <property type="entry name" value="GH3"/>
    <property type="match status" value="1"/>
</dbReference>
<evidence type="ECO:0000313" key="3">
    <source>
        <dbReference type="EMBL" id="MBB3206087.1"/>
    </source>
</evidence>
<feature type="domain" description="GH3 C-terminal" evidence="2">
    <location>
        <begin position="434"/>
        <end position="545"/>
    </location>
</feature>
<dbReference type="InterPro" id="IPR055378">
    <property type="entry name" value="GH3_C"/>
</dbReference>
<feature type="domain" description="GH3 middle" evidence="1">
    <location>
        <begin position="348"/>
        <end position="418"/>
    </location>
</feature>
<evidence type="ECO:0000259" key="1">
    <source>
        <dbReference type="Pfam" id="PF23571"/>
    </source>
</evidence>
<dbReference type="Pfam" id="PF23572">
    <property type="entry name" value="GH3_C"/>
    <property type="match status" value="1"/>
</dbReference>
<dbReference type="EMBL" id="JACHXU010000005">
    <property type="protein sequence ID" value="MBB3206087.1"/>
    <property type="molecule type" value="Genomic_DNA"/>
</dbReference>
<comment type="caution">
    <text evidence="3">The sequence shown here is derived from an EMBL/GenBank/DDBJ whole genome shotgun (WGS) entry which is preliminary data.</text>
</comment>
<dbReference type="PANTHER" id="PTHR31901">
    <property type="entry name" value="GH3 DOMAIN-CONTAINING PROTEIN"/>
    <property type="match status" value="1"/>
</dbReference>
<dbReference type="Pfam" id="PF23571">
    <property type="entry name" value="GH3_M"/>
    <property type="match status" value="1"/>
</dbReference>
<dbReference type="AlphaFoldDB" id="A0A7W5DYQ1"/>
<evidence type="ECO:0008006" key="5">
    <source>
        <dbReference type="Google" id="ProtNLM"/>
    </source>
</evidence>
<evidence type="ECO:0000313" key="4">
    <source>
        <dbReference type="Proteomes" id="UP000536179"/>
    </source>
</evidence>
<dbReference type="RefSeq" id="WP_184304303.1">
    <property type="nucleotide sequence ID" value="NZ_JACHXU010000005.1"/>
</dbReference>